<evidence type="ECO:0000313" key="3">
    <source>
        <dbReference type="EMBL" id="CAG8523304.1"/>
    </source>
</evidence>
<dbReference type="GO" id="GO:0007039">
    <property type="term" value="P:protein catabolic process in the vacuole"/>
    <property type="evidence" value="ECO:0007669"/>
    <property type="project" value="TreeGrafter"/>
</dbReference>
<dbReference type="InterPro" id="IPR013860">
    <property type="entry name" value="AreA_GATA"/>
</dbReference>
<dbReference type="Pfam" id="PF08550">
    <property type="entry name" value="GATA_AreA"/>
    <property type="match status" value="1"/>
</dbReference>
<dbReference type="EMBL" id="CAJVPJ010000425">
    <property type="protein sequence ID" value="CAG8523304.1"/>
    <property type="molecule type" value="Genomic_DNA"/>
</dbReference>
<evidence type="ECO:0000313" key="4">
    <source>
        <dbReference type="Proteomes" id="UP000789572"/>
    </source>
</evidence>
<feature type="region of interest" description="Disordered" evidence="1">
    <location>
        <begin position="148"/>
        <end position="173"/>
    </location>
</feature>
<accession>A0A9N9FB46</accession>
<evidence type="ECO:0000259" key="2">
    <source>
        <dbReference type="Pfam" id="PF08550"/>
    </source>
</evidence>
<protein>
    <submittedName>
        <fullName evidence="3">6132_t:CDS:1</fullName>
    </submittedName>
</protein>
<name>A0A9N9FB46_9GLOM</name>
<feature type="compositionally biased region" description="Acidic residues" evidence="1">
    <location>
        <begin position="190"/>
        <end position="202"/>
    </location>
</feature>
<dbReference type="AlphaFoldDB" id="A0A9N9FB46"/>
<comment type="caution">
    <text evidence="3">The sequence shown here is derived from an EMBL/GenBank/DDBJ whole genome shotgun (WGS) entry which is preliminary data.</text>
</comment>
<dbReference type="PANTHER" id="PTHR28051">
    <property type="entry name" value="PROTEIN MTL1-RELATED"/>
    <property type="match status" value="1"/>
</dbReference>
<keyword evidence="4" id="KW-1185">Reference proteome</keyword>
<dbReference type="GO" id="GO:0005773">
    <property type="term" value="C:vacuole"/>
    <property type="evidence" value="ECO:0007669"/>
    <property type="project" value="GOC"/>
</dbReference>
<dbReference type="GO" id="GO:0042149">
    <property type="term" value="P:cellular response to glucose starvation"/>
    <property type="evidence" value="ECO:0007669"/>
    <property type="project" value="TreeGrafter"/>
</dbReference>
<sequence>MKETSQRFPQRSFTLPVMIPDDNISGIPTPPKNVDYLSYEWKENELETSWKVMSKQKNEHANGIRLENASWRTWAKQKYHLRTVNPSKLNWLKDSDVTWLYGPLHTAHSPILEESSPKSTQDKFLMGCKSCLKKKSISEVFRFNPRPRPRLNSCSSDTQLYQKESDDSSNSQEYHIRFNNKVEQYMAVDEEESDDEMIEDNGSESGSNSDDSAIVMKISRSPRRRTNICKLEPTTLKSDRIADNQYSALYSRRNSKRSSRHSSSSGSTTAAASSYSANSCLSSSPHSTTSLPYPTYSNSCCSWVDDLDVDDYTGFGVFAPDVFEDFDPSQSERSRVHDPEFDGVGLVDRAVHIASNVKDIVHWCSSMVFNGQVF</sequence>
<gene>
    <name evidence="3" type="ORF">POCULU_LOCUS3689</name>
</gene>
<dbReference type="Proteomes" id="UP000789572">
    <property type="component" value="Unassembled WGS sequence"/>
</dbReference>
<feature type="region of interest" description="Disordered" evidence="1">
    <location>
        <begin position="250"/>
        <end position="269"/>
    </location>
</feature>
<dbReference type="PANTHER" id="PTHR28051:SF1">
    <property type="entry name" value="PROTEIN MTL1-RELATED"/>
    <property type="match status" value="1"/>
</dbReference>
<reference evidence="3" key="1">
    <citation type="submission" date="2021-06" db="EMBL/GenBank/DDBJ databases">
        <authorList>
            <person name="Kallberg Y."/>
            <person name="Tangrot J."/>
            <person name="Rosling A."/>
        </authorList>
    </citation>
    <scope>NUCLEOTIDE SEQUENCE</scope>
    <source>
        <strain evidence="3">IA702</strain>
    </source>
</reference>
<dbReference type="OrthoDB" id="5563539at2759"/>
<feature type="compositionally biased region" description="Low complexity" evidence="1">
    <location>
        <begin position="203"/>
        <end position="212"/>
    </location>
</feature>
<feature type="compositionally biased region" description="Polar residues" evidence="1">
    <location>
        <begin position="152"/>
        <end position="173"/>
    </location>
</feature>
<feature type="domain" description="Nitrogen regulatory protein areA GATA-like" evidence="2">
    <location>
        <begin position="49"/>
        <end position="76"/>
    </location>
</feature>
<evidence type="ECO:0000256" key="1">
    <source>
        <dbReference type="SAM" id="MobiDB-lite"/>
    </source>
</evidence>
<dbReference type="InterPro" id="IPR052292">
    <property type="entry name" value="Glucose_repression_reg"/>
</dbReference>
<proteinExistence type="predicted"/>
<feature type="region of interest" description="Disordered" evidence="1">
    <location>
        <begin position="190"/>
        <end position="218"/>
    </location>
</feature>
<organism evidence="3 4">
    <name type="scientific">Paraglomus occultum</name>
    <dbReference type="NCBI Taxonomy" id="144539"/>
    <lineage>
        <taxon>Eukaryota</taxon>
        <taxon>Fungi</taxon>
        <taxon>Fungi incertae sedis</taxon>
        <taxon>Mucoromycota</taxon>
        <taxon>Glomeromycotina</taxon>
        <taxon>Glomeromycetes</taxon>
        <taxon>Paraglomerales</taxon>
        <taxon>Paraglomeraceae</taxon>
        <taxon>Paraglomus</taxon>
    </lineage>
</organism>